<proteinExistence type="predicted"/>
<evidence type="ECO:0000313" key="1">
    <source>
        <dbReference type="EMBL" id="AWV88555.1"/>
    </source>
</evidence>
<reference evidence="1 2" key="1">
    <citation type="submission" date="2018-06" db="EMBL/GenBank/DDBJ databases">
        <title>Lujinxingia sediminis gen. nov. sp. nov., a new facultative anaerobic member of the class Deltaproteobacteria, and proposal of Lujinxingaceae fam. nov.</title>
        <authorList>
            <person name="Guo L.-Y."/>
            <person name="Li C.-M."/>
            <person name="Wang S."/>
            <person name="Du Z.-J."/>
        </authorList>
    </citation>
    <scope>NUCLEOTIDE SEQUENCE [LARGE SCALE GENOMIC DNA]</scope>
    <source>
        <strain evidence="1 2">FA350</strain>
    </source>
</reference>
<dbReference type="Proteomes" id="UP000249799">
    <property type="component" value="Chromosome"/>
</dbReference>
<name>A0A2Z4FIB8_9DELT</name>
<sequence>MIAWIRNLSWTYVILACLTLGLAPFIPPHIFEKLGMLFDGQLARPIDIFDLFFHGAPWLLLLWKAGDTLVARAKKS</sequence>
<keyword evidence="2" id="KW-1185">Reference proteome</keyword>
<gene>
    <name evidence="1" type="ORF">DN745_04065</name>
</gene>
<protein>
    <submittedName>
        <fullName evidence="1">RND transporter</fullName>
    </submittedName>
</protein>
<accession>A0A2Z4FIB8</accession>
<dbReference type="RefSeq" id="WP_111332410.1">
    <property type="nucleotide sequence ID" value="NZ_CP030032.1"/>
</dbReference>
<dbReference type="PROSITE" id="PS51257">
    <property type="entry name" value="PROKAR_LIPOPROTEIN"/>
    <property type="match status" value="1"/>
</dbReference>
<dbReference type="OrthoDB" id="1467821at2"/>
<evidence type="ECO:0000313" key="2">
    <source>
        <dbReference type="Proteomes" id="UP000249799"/>
    </source>
</evidence>
<dbReference type="AlphaFoldDB" id="A0A2Z4FIB8"/>
<dbReference type="KEGG" id="bsed:DN745_04065"/>
<dbReference type="EMBL" id="CP030032">
    <property type="protein sequence ID" value="AWV88555.1"/>
    <property type="molecule type" value="Genomic_DNA"/>
</dbReference>
<organism evidence="1 2">
    <name type="scientific">Bradymonas sediminis</name>
    <dbReference type="NCBI Taxonomy" id="1548548"/>
    <lineage>
        <taxon>Bacteria</taxon>
        <taxon>Deltaproteobacteria</taxon>
        <taxon>Bradymonadales</taxon>
        <taxon>Bradymonadaceae</taxon>
        <taxon>Bradymonas</taxon>
    </lineage>
</organism>